<feature type="chain" id="PRO_5037709336" evidence="1">
    <location>
        <begin position="24"/>
        <end position="150"/>
    </location>
</feature>
<evidence type="ECO:0000313" key="2">
    <source>
        <dbReference type="Proteomes" id="UP000887574"/>
    </source>
</evidence>
<reference evidence="3" key="1">
    <citation type="submission" date="2022-11" db="UniProtKB">
        <authorList>
            <consortium name="WormBaseParasite"/>
        </authorList>
    </citation>
    <scope>IDENTIFICATION</scope>
</reference>
<dbReference type="Proteomes" id="UP000887574">
    <property type="component" value="Unplaced"/>
</dbReference>
<keyword evidence="2" id="KW-1185">Reference proteome</keyword>
<protein>
    <submittedName>
        <fullName evidence="3">Uncharacterized protein</fullName>
    </submittedName>
</protein>
<name>A0A915EBS1_9BILA</name>
<dbReference type="WBParaSite" id="jg4666">
    <property type="protein sequence ID" value="jg4666"/>
    <property type="gene ID" value="jg4666"/>
</dbReference>
<dbReference type="AlphaFoldDB" id="A0A915EBS1"/>
<evidence type="ECO:0000313" key="3">
    <source>
        <dbReference type="WBParaSite" id="jg4666"/>
    </source>
</evidence>
<organism evidence="2 3">
    <name type="scientific">Ditylenchus dipsaci</name>
    <dbReference type="NCBI Taxonomy" id="166011"/>
    <lineage>
        <taxon>Eukaryota</taxon>
        <taxon>Metazoa</taxon>
        <taxon>Ecdysozoa</taxon>
        <taxon>Nematoda</taxon>
        <taxon>Chromadorea</taxon>
        <taxon>Rhabditida</taxon>
        <taxon>Tylenchina</taxon>
        <taxon>Tylenchomorpha</taxon>
        <taxon>Sphaerularioidea</taxon>
        <taxon>Anguinidae</taxon>
        <taxon>Anguininae</taxon>
        <taxon>Ditylenchus</taxon>
    </lineage>
</organism>
<sequence>MVQLLTISAISVLVLCLEERVSAAILNRYHPLSSDNGEVLNYQRPFNLRLELLASSGASPKMKQVARQSIINSFTGQWGNSGYESDDIGTNMEKYFAGAWMVGIFDIDYDAAYTIIRRSPSYMLYGANDRAILIAREGNGSGKPNERPII</sequence>
<proteinExistence type="predicted"/>
<evidence type="ECO:0000256" key="1">
    <source>
        <dbReference type="SAM" id="SignalP"/>
    </source>
</evidence>
<accession>A0A915EBS1</accession>
<keyword evidence="1" id="KW-0732">Signal</keyword>
<feature type="signal peptide" evidence="1">
    <location>
        <begin position="1"/>
        <end position="23"/>
    </location>
</feature>